<dbReference type="RefSeq" id="WP_155477343.1">
    <property type="nucleotide sequence ID" value="NZ_WNKU01000021.1"/>
</dbReference>
<evidence type="ECO:0000256" key="3">
    <source>
        <dbReference type="SAM" id="Phobius"/>
    </source>
</evidence>
<dbReference type="OrthoDB" id="9776196at2"/>
<dbReference type="InterPro" id="IPR010273">
    <property type="entry name" value="DUF881"/>
</dbReference>
<dbReference type="EMBL" id="WNKU01000021">
    <property type="protein sequence ID" value="MTV50256.1"/>
    <property type="molecule type" value="Genomic_DNA"/>
</dbReference>
<keyword evidence="3" id="KW-0812">Transmembrane</keyword>
<feature type="coiled-coil region" evidence="2">
    <location>
        <begin position="43"/>
        <end position="77"/>
    </location>
</feature>
<evidence type="ECO:0000256" key="1">
    <source>
        <dbReference type="ARBA" id="ARBA00009108"/>
    </source>
</evidence>
<feature type="transmembrane region" description="Helical" evidence="3">
    <location>
        <begin position="9"/>
        <end position="28"/>
    </location>
</feature>
<sequence length="252" mass="28093">MEWDKRSQAITVVTLVCFFIGLSITVQWRTQTEINRMASATSVDELTTTLIQTERSKEALTTQIDDLRSQLDKYREGENSKQTLQQTLEKTRLAAGLMAVEGPGVIITLDDSPLAQQLDTIRKNDPNQYYIHDSYLRDLVNALWTGGAEAVSINNQRLVSTSEIFCGGTTIFVNRELVTPPFIIRAVGDPKTLMASVNMVTTSLVLKGYRQQFGIVFDPVAGDKVQIPNYKGDIKFQYAHVVTGDEAVETKP</sequence>
<dbReference type="AlphaFoldDB" id="A0A6I3SND8"/>
<comment type="similarity">
    <text evidence="1">Belongs to the UPF0749 family.</text>
</comment>
<keyword evidence="3" id="KW-1133">Transmembrane helix</keyword>
<name>A0A6I3SND8_HELMO</name>
<dbReference type="PANTHER" id="PTHR37313:SF2">
    <property type="entry name" value="UPF0749 PROTEIN YLXX"/>
    <property type="match status" value="1"/>
</dbReference>
<protein>
    <submittedName>
        <fullName evidence="4">DUF881 domain-containing protein</fullName>
    </submittedName>
</protein>
<evidence type="ECO:0000313" key="4">
    <source>
        <dbReference type="EMBL" id="MTV50256.1"/>
    </source>
</evidence>
<dbReference type="Pfam" id="PF05949">
    <property type="entry name" value="DUF881"/>
    <property type="match status" value="1"/>
</dbReference>
<proteinExistence type="inferred from homology"/>
<dbReference type="Proteomes" id="UP000430670">
    <property type="component" value="Unassembled WGS sequence"/>
</dbReference>
<keyword evidence="5" id="KW-1185">Reference proteome</keyword>
<accession>A0A6I3SND8</accession>
<dbReference type="PANTHER" id="PTHR37313">
    <property type="entry name" value="UPF0749 PROTEIN RV1825"/>
    <property type="match status" value="1"/>
</dbReference>
<reference evidence="4 5" key="1">
    <citation type="submission" date="2019-11" db="EMBL/GenBank/DDBJ databases">
        <title>Whole-genome sequence of a the green, strictly anaerobic photosynthetic bacterium Heliobacillus mobilis DSM 6151.</title>
        <authorList>
            <person name="Kyndt J.A."/>
            <person name="Meyer T.E."/>
        </authorList>
    </citation>
    <scope>NUCLEOTIDE SEQUENCE [LARGE SCALE GENOMIC DNA]</scope>
    <source>
        <strain evidence="4 5">DSM 6151</strain>
    </source>
</reference>
<keyword evidence="3" id="KW-0472">Membrane</keyword>
<evidence type="ECO:0000256" key="2">
    <source>
        <dbReference type="SAM" id="Coils"/>
    </source>
</evidence>
<evidence type="ECO:0000313" key="5">
    <source>
        <dbReference type="Proteomes" id="UP000430670"/>
    </source>
</evidence>
<organism evidence="4 5">
    <name type="scientific">Heliobacterium mobile</name>
    <name type="common">Heliobacillus mobilis</name>
    <dbReference type="NCBI Taxonomy" id="28064"/>
    <lineage>
        <taxon>Bacteria</taxon>
        <taxon>Bacillati</taxon>
        <taxon>Bacillota</taxon>
        <taxon>Clostridia</taxon>
        <taxon>Eubacteriales</taxon>
        <taxon>Heliobacteriaceae</taxon>
        <taxon>Heliobacterium</taxon>
    </lineage>
</organism>
<keyword evidence="2" id="KW-0175">Coiled coil</keyword>
<comment type="caution">
    <text evidence="4">The sequence shown here is derived from an EMBL/GenBank/DDBJ whole genome shotgun (WGS) entry which is preliminary data.</text>
</comment>
<dbReference type="Gene3D" id="3.30.70.1880">
    <property type="entry name" value="Protein of unknown function DUF881"/>
    <property type="match status" value="1"/>
</dbReference>
<gene>
    <name evidence="4" type="ORF">GJ688_14865</name>
</gene>